<dbReference type="InterPro" id="IPR001305">
    <property type="entry name" value="HSP_DnaJ_Cys-rich_dom"/>
</dbReference>
<organism evidence="7 8">
    <name type="scientific">Ephemerocybe angulata</name>
    <dbReference type="NCBI Taxonomy" id="980116"/>
    <lineage>
        <taxon>Eukaryota</taxon>
        <taxon>Fungi</taxon>
        <taxon>Dikarya</taxon>
        <taxon>Basidiomycota</taxon>
        <taxon>Agaricomycotina</taxon>
        <taxon>Agaricomycetes</taxon>
        <taxon>Agaricomycetidae</taxon>
        <taxon>Agaricales</taxon>
        <taxon>Agaricineae</taxon>
        <taxon>Psathyrellaceae</taxon>
        <taxon>Ephemerocybe</taxon>
    </lineage>
</organism>
<dbReference type="SUPFAM" id="SSF46565">
    <property type="entry name" value="Chaperone J-domain"/>
    <property type="match status" value="1"/>
</dbReference>
<dbReference type="Gene3D" id="2.60.260.20">
    <property type="entry name" value="Urease metallochaperone UreE, N-terminal domain"/>
    <property type="match status" value="2"/>
</dbReference>
<dbReference type="OrthoDB" id="550424at2759"/>
<dbReference type="GO" id="GO:0008270">
    <property type="term" value="F:zinc ion binding"/>
    <property type="evidence" value="ECO:0007669"/>
    <property type="project" value="UniProtKB-KW"/>
</dbReference>
<evidence type="ECO:0000313" key="8">
    <source>
        <dbReference type="Proteomes" id="UP000521943"/>
    </source>
</evidence>
<dbReference type="Gene3D" id="2.10.230.10">
    <property type="entry name" value="Heat shock protein DnaJ, cysteine-rich domain"/>
    <property type="match status" value="1"/>
</dbReference>
<evidence type="ECO:0000256" key="4">
    <source>
        <dbReference type="ARBA" id="ARBA00022833"/>
    </source>
</evidence>
<dbReference type="InterPro" id="IPR001623">
    <property type="entry name" value="DnaJ_domain"/>
</dbReference>
<dbReference type="FunFam" id="2.60.260.20:FF:000003">
    <property type="entry name" value="DnaJ subfamily A member 2"/>
    <property type="match status" value="1"/>
</dbReference>
<evidence type="ECO:0000256" key="2">
    <source>
        <dbReference type="ARBA" id="ARBA00022737"/>
    </source>
</evidence>
<sequence>MVKDTKYYDILGVPPYASEDELSLAYRKKSAILQAKPDPELSRAIHDAYRVLSNRSRRALYDEQGADAVSIPEDNTRRQRGLGYRNRSPPPFPTLSNNPLERMVHDSVIRAALGPIEVHQRYFSENLHGSDLSGNGLGRRPRIEEERVKAKDIHERVEVTLEELYLGKTVKIEFVRDGLCPECRGTGGKGSKEQACDACNGEKPTCMRCRGRGIATTARELCSICTGLRVLPEKKSLYVKIEKGMVRGEKVVIPGEGDRERGFDSGDVVVAIDELPHSDFERADDDLVIQREIDLLTSLIGGKVSIKHLDGRILIVDLPSGQIIRSGDLKVIPFKGMPSHNGSHLFGDLYIKFSVSYPDQIDSRSISLLKEALGPSKVMEPLTGNVFTEDVSISEPVKKPGRPNNDDGKESSGQCAHQ</sequence>
<evidence type="ECO:0000259" key="6">
    <source>
        <dbReference type="PROSITE" id="PS50076"/>
    </source>
</evidence>
<keyword evidence="2" id="KW-0677">Repeat</keyword>
<accession>A0A8H6H8D0</accession>
<keyword evidence="4" id="KW-0862">Zinc</keyword>
<dbReference type="InterPro" id="IPR036410">
    <property type="entry name" value="HSP_DnaJ_Cys-rich_dom_sf"/>
</dbReference>
<dbReference type="InterPro" id="IPR008971">
    <property type="entry name" value="HSP40/DnaJ_pept-bd"/>
</dbReference>
<dbReference type="InterPro" id="IPR044713">
    <property type="entry name" value="DNJA1/2-like"/>
</dbReference>
<proteinExistence type="predicted"/>
<dbReference type="CDD" id="cd06257">
    <property type="entry name" value="DnaJ"/>
    <property type="match status" value="1"/>
</dbReference>
<dbReference type="GO" id="GO:0030544">
    <property type="term" value="F:Hsp70 protein binding"/>
    <property type="evidence" value="ECO:0007669"/>
    <property type="project" value="InterPro"/>
</dbReference>
<dbReference type="Pfam" id="PF01556">
    <property type="entry name" value="DnaJ_C"/>
    <property type="match status" value="1"/>
</dbReference>
<keyword evidence="1" id="KW-0479">Metal-binding</keyword>
<feature type="region of interest" description="Disordered" evidence="5">
    <location>
        <begin position="68"/>
        <end position="99"/>
    </location>
</feature>
<evidence type="ECO:0000313" key="7">
    <source>
        <dbReference type="EMBL" id="KAF6741136.1"/>
    </source>
</evidence>
<comment type="caution">
    <text evidence="7">The sequence shown here is derived from an EMBL/GenBank/DDBJ whole genome shotgun (WGS) entry which is preliminary data.</text>
</comment>
<dbReference type="InterPro" id="IPR002939">
    <property type="entry name" value="DnaJ_C"/>
</dbReference>
<dbReference type="CDD" id="cd10719">
    <property type="entry name" value="DnaJ_zf"/>
    <property type="match status" value="1"/>
</dbReference>
<dbReference type="Gene3D" id="1.10.287.110">
    <property type="entry name" value="DnaJ domain"/>
    <property type="match status" value="1"/>
</dbReference>
<dbReference type="PRINTS" id="PR00625">
    <property type="entry name" value="JDOMAIN"/>
</dbReference>
<dbReference type="PANTHER" id="PTHR43888">
    <property type="entry name" value="DNAJ-LIKE-2, ISOFORM A-RELATED"/>
    <property type="match status" value="1"/>
</dbReference>
<dbReference type="SMART" id="SM00271">
    <property type="entry name" value="DnaJ"/>
    <property type="match status" value="1"/>
</dbReference>
<dbReference type="CDD" id="cd10747">
    <property type="entry name" value="DnaJ_C"/>
    <property type="match status" value="1"/>
</dbReference>
<evidence type="ECO:0000256" key="1">
    <source>
        <dbReference type="ARBA" id="ARBA00022723"/>
    </source>
</evidence>
<keyword evidence="3" id="KW-0863">Zinc-finger</keyword>
<evidence type="ECO:0000256" key="3">
    <source>
        <dbReference type="ARBA" id="ARBA00022771"/>
    </source>
</evidence>
<dbReference type="SUPFAM" id="SSF49493">
    <property type="entry name" value="HSP40/DnaJ peptide-binding domain"/>
    <property type="match status" value="2"/>
</dbReference>
<keyword evidence="8" id="KW-1185">Reference proteome</keyword>
<gene>
    <name evidence="7" type="ORF">DFP72DRAFT_946612</name>
</gene>
<evidence type="ECO:0000256" key="5">
    <source>
        <dbReference type="SAM" id="MobiDB-lite"/>
    </source>
</evidence>
<dbReference type="InterPro" id="IPR036869">
    <property type="entry name" value="J_dom_sf"/>
</dbReference>
<dbReference type="PROSITE" id="PS50076">
    <property type="entry name" value="DNAJ_2"/>
    <property type="match status" value="1"/>
</dbReference>
<dbReference type="GO" id="GO:0006457">
    <property type="term" value="P:protein folding"/>
    <property type="evidence" value="ECO:0007669"/>
    <property type="project" value="InterPro"/>
</dbReference>
<feature type="region of interest" description="Disordered" evidence="5">
    <location>
        <begin position="390"/>
        <end position="418"/>
    </location>
</feature>
<name>A0A8H6H8D0_9AGAR</name>
<dbReference type="GO" id="GO:0051082">
    <property type="term" value="F:unfolded protein binding"/>
    <property type="evidence" value="ECO:0007669"/>
    <property type="project" value="InterPro"/>
</dbReference>
<feature type="domain" description="J" evidence="6">
    <location>
        <begin position="6"/>
        <end position="65"/>
    </location>
</feature>
<dbReference type="SUPFAM" id="SSF57938">
    <property type="entry name" value="DnaJ/Hsp40 cysteine-rich domain"/>
    <property type="match status" value="1"/>
</dbReference>
<dbReference type="AlphaFoldDB" id="A0A8H6H8D0"/>
<dbReference type="Proteomes" id="UP000521943">
    <property type="component" value="Unassembled WGS sequence"/>
</dbReference>
<dbReference type="EMBL" id="JACGCI010000284">
    <property type="protein sequence ID" value="KAF6741136.1"/>
    <property type="molecule type" value="Genomic_DNA"/>
</dbReference>
<dbReference type="Pfam" id="PF00226">
    <property type="entry name" value="DnaJ"/>
    <property type="match status" value="1"/>
</dbReference>
<reference evidence="7 8" key="1">
    <citation type="submission" date="2020-07" db="EMBL/GenBank/DDBJ databases">
        <title>Comparative genomics of pyrophilous fungi reveals a link between fire events and developmental genes.</title>
        <authorList>
            <consortium name="DOE Joint Genome Institute"/>
            <person name="Steindorff A.S."/>
            <person name="Carver A."/>
            <person name="Calhoun S."/>
            <person name="Stillman K."/>
            <person name="Liu H."/>
            <person name="Lipzen A."/>
            <person name="Pangilinan J."/>
            <person name="Labutti K."/>
            <person name="Bruns T.D."/>
            <person name="Grigoriev I.V."/>
        </authorList>
    </citation>
    <scope>NUCLEOTIDE SEQUENCE [LARGE SCALE GENOMIC DNA]</scope>
    <source>
        <strain evidence="7 8">CBS 144469</strain>
    </source>
</reference>
<protein>
    <submittedName>
        <fullName evidence="7">Chaperone dnaJ 3</fullName>
    </submittedName>
</protein>